<dbReference type="EMBL" id="FOTY01000003">
    <property type="protein sequence ID" value="SFL66767.1"/>
    <property type="molecule type" value="Genomic_DNA"/>
</dbReference>
<evidence type="ECO:0000313" key="3">
    <source>
        <dbReference type="Proteomes" id="UP000199668"/>
    </source>
</evidence>
<sequence length="130" mass="14634">MPDFFHEYSHAPLTHHPPAPPPPPHRYPYAGGAPSAVPRQFTQTMPALETLLPRVQQALRLAQTAAPYIKQYYPLVKQLPFFLKMLSAAPASTGSPAPSKTSEFPYELDHDRGREEEEEKEMTPPPKLYV</sequence>
<dbReference type="AlphaFoldDB" id="A0A1I4JKM7"/>
<feature type="compositionally biased region" description="Low complexity" evidence="1">
    <location>
        <begin position="90"/>
        <end position="99"/>
    </location>
</feature>
<keyword evidence="3" id="KW-1185">Reference proteome</keyword>
<feature type="compositionally biased region" description="Pro residues" evidence="1">
    <location>
        <begin position="15"/>
        <end position="26"/>
    </location>
</feature>
<dbReference type="Proteomes" id="UP000199668">
    <property type="component" value="Unassembled WGS sequence"/>
</dbReference>
<feature type="region of interest" description="Disordered" evidence="1">
    <location>
        <begin position="90"/>
        <end position="130"/>
    </location>
</feature>
<dbReference type="RefSeq" id="WP_177195422.1">
    <property type="nucleotide sequence ID" value="NZ_FOTY01000003.1"/>
</dbReference>
<organism evidence="2 3">
    <name type="scientific">Salibacterium qingdaonense</name>
    <dbReference type="NCBI Taxonomy" id="266892"/>
    <lineage>
        <taxon>Bacteria</taxon>
        <taxon>Bacillati</taxon>
        <taxon>Bacillota</taxon>
        <taxon>Bacilli</taxon>
        <taxon>Bacillales</taxon>
        <taxon>Bacillaceae</taxon>
    </lineage>
</organism>
<reference evidence="2 3" key="1">
    <citation type="submission" date="2016-10" db="EMBL/GenBank/DDBJ databases">
        <authorList>
            <person name="de Groot N.N."/>
        </authorList>
    </citation>
    <scope>NUCLEOTIDE SEQUENCE [LARGE SCALE GENOMIC DNA]</scope>
    <source>
        <strain evidence="2 3">CGMCC 1.6134</strain>
    </source>
</reference>
<proteinExistence type="predicted"/>
<dbReference type="STRING" id="266892.SAMN04488054_103198"/>
<protein>
    <submittedName>
        <fullName evidence="2">YqfQ-like protein</fullName>
    </submittedName>
</protein>
<evidence type="ECO:0000313" key="2">
    <source>
        <dbReference type="EMBL" id="SFL66767.1"/>
    </source>
</evidence>
<evidence type="ECO:0000256" key="1">
    <source>
        <dbReference type="SAM" id="MobiDB-lite"/>
    </source>
</evidence>
<feature type="region of interest" description="Disordered" evidence="1">
    <location>
        <begin position="11"/>
        <end position="36"/>
    </location>
</feature>
<gene>
    <name evidence="2" type="ORF">SAMN04488054_103198</name>
</gene>
<dbReference type="Pfam" id="PF14181">
    <property type="entry name" value="YqfQ"/>
    <property type="match status" value="1"/>
</dbReference>
<accession>A0A1I4JKM7</accession>
<dbReference type="InterPro" id="IPR025571">
    <property type="entry name" value="YqfQ"/>
</dbReference>
<name>A0A1I4JKM7_9BACI</name>